<feature type="transmembrane region" description="Helical" evidence="7">
    <location>
        <begin position="172"/>
        <end position="191"/>
    </location>
</feature>
<dbReference type="GO" id="GO:0005886">
    <property type="term" value="C:plasma membrane"/>
    <property type="evidence" value="ECO:0007669"/>
    <property type="project" value="UniProtKB-SubCell"/>
</dbReference>
<accession>A0A1V0UZD1</accession>
<dbReference type="InterPro" id="IPR036259">
    <property type="entry name" value="MFS_trans_sf"/>
</dbReference>
<evidence type="ECO:0000259" key="8">
    <source>
        <dbReference type="PROSITE" id="PS50850"/>
    </source>
</evidence>
<evidence type="ECO:0000313" key="10">
    <source>
        <dbReference type="Proteomes" id="UP000192727"/>
    </source>
</evidence>
<dbReference type="PRINTS" id="PR01988">
    <property type="entry name" value="EXPORTERBACE"/>
</dbReference>
<dbReference type="GO" id="GO:0022857">
    <property type="term" value="F:transmembrane transporter activity"/>
    <property type="evidence" value="ECO:0007669"/>
    <property type="project" value="InterPro"/>
</dbReference>
<evidence type="ECO:0000256" key="5">
    <source>
        <dbReference type="ARBA" id="ARBA00022989"/>
    </source>
</evidence>
<feature type="transmembrane region" description="Helical" evidence="7">
    <location>
        <begin position="257"/>
        <end position="278"/>
    </location>
</feature>
<dbReference type="Proteomes" id="UP000192727">
    <property type="component" value="Chromosome"/>
</dbReference>
<keyword evidence="6 7" id="KW-0472">Membrane</keyword>
<dbReference type="PANTHER" id="PTHR23513:SF6">
    <property type="entry name" value="MAJOR FACILITATOR SUPERFAMILY ASSOCIATED DOMAIN-CONTAINING PROTEIN"/>
    <property type="match status" value="1"/>
</dbReference>
<feature type="transmembrane region" description="Helical" evidence="7">
    <location>
        <begin position="106"/>
        <end position="127"/>
    </location>
</feature>
<dbReference type="PANTHER" id="PTHR23513">
    <property type="entry name" value="INTEGRAL MEMBRANE EFFLUX PROTEIN-RELATED"/>
    <property type="match status" value="1"/>
</dbReference>
<keyword evidence="5 7" id="KW-1133">Transmembrane helix</keyword>
<feature type="transmembrane region" description="Helical" evidence="7">
    <location>
        <begin position="372"/>
        <end position="391"/>
    </location>
</feature>
<dbReference type="SUPFAM" id="SSF103473">
    <property type="entry name" value="MFS general substrate transporter"/>
    <property type="match status" value="1"/>
</dbReference>
<evidence type="ECO:0000256" key="3">
    <source>
        <dbReference type="ARBA" id="ARBA00022475"/>
    </source>
</evidence>
<evidence type="ECO:0000313" key="9">
    <source>
        <dbReference type="EMBL" id="ARF70240.1"/>
    </source>
</evidence>
<evidence type="ECO:0000256" key="1">
    <source>
        <dbReference type="ARBA" id="ARBA00004651"/>
    </source>
</evidence>
<dbReference type="InterPro" id="IPR010290">
    <property type="entry name" value="TM_effector"/>
</dbReference>
<feature type="transmembrane region" description="Helical" evidence="7">
    <location>
        <begin position="147"/>
        <end position="166"/>
    </location>
</feature>
<evidence type="ECO:0000256" key="6">
    <source>
        <dbReference type="ARBA" id="ARBA00023136"/>
    </source>
</evidence>
<feature type="transmembrane region" description="Helical" evidence="7">
    <location>
        <begin position="44"/>
        <end position="65"/>
    </location>
</feature>
<name>A0A1V0UZD1_9BACL</name>
<dbReference type="InterPro" id="IPR022324">
    <property type="entry name" value="Bacilysin_exporter_BacE_put"/>
</dbReference>
<dbReference type="AlphaFoldDB" id="A0A1V0UZD1"/>
<sequence>MKASFKVNIPPVFYLWVGQGISSIGSMVYNIALAWYVMKQTGSPLVMGTVLLVGMVPKIVLSIIAGIVGDKVSKKKFLIIVDLLRFTLTTAWGISLIGRTFNLVEVYIFTFSLSMVDAVFNPVYGALIPELIKKDNATWAASINQMVFRTATILAPSVAGFAIMLLNFSQFVLFNGITFLVGALFTSLLRINAKLIVKIKKSNLFSDLKNGLVYFWGHKLLFWSVFLITLANIAVVSYNVNLVNLIQNELQFSSSDYGVVLTFYSLGSFLGTMTLGVIKLKSRRGYVYIVSLLLGGLFYIWIPFIQGIIFLSLIFFFIGFVFAITSTISTAILFAVPSEEFRSRVLGIASISSLLSPLGFLIWGAIGSYVSSAAALCLAGGIILIVGFIGFRTPIRTYN</sequence>
<dbReference type="EMBL" id="CP020557">
    <property type="protein sequence ID" value="ARF70240.1"/>
    <property type="molecule type" value="Genomic_DNA"/>
</dbReference>
<feature type="transmembrane region" description="Helical" evidence="7">
    <location>
        <begin position="212"/>
        <end position="237"/>
    </location>
</feature>
<dbReference type="RefSeq" id="WP_083041437.1">
    <property type="nucleotide sequence ID" value="NZ_CP020557.1"/>
</dbReference>
<dbReference type="Gene3D" id="1.20.1250.20">
    <property type="entry name" value="MFS general substrate transporter like domains"/>
    <property type="match status" value="2"/>
</dbReference>
<proteinExistence type="predicted"/>
<feature type="transmembrane region" description="Helical" evidence="7">
    <location>
        <begin position="345"/>
        <end position="366"/>
    </location>
</feature>
<keyword evidence="4 7" id="KW-0812">Transmembrane</keyword>
<keyword evidence="2" id="KW-0813">Transport</keyword>
<feature type="domain" description="Major facilitator superfamily (MFS) profile" evidence="8">
    <location>
        <begin position="218"/>
        <end position="399"/>
    </location>
</feature>
<evidence type="ECO:0000256" key="4">
    <source>
        <dbReference type="ARBA" id="ARBA00022692"/>
    </source>
</evidence>
<reference evidence="9 10" key="1">
    <citation type="submission" date="2017-03" db="EMBL/GenBank/DDBJ databases">
        <title>Paenibacillus larvae genome sequencing.</title>
        <authorList>
            <person name="Dingman D.W."/>
        </authorList>
    </citation>
    <scope>NUCLEOTIDE SEQUENCE [LARGE SCALE GENOMIC DNA]</scope>
    <source>
        <strain evidence="9 10">SAG 10367</strain>
    </source>
</reference>
<evidence type="ECO:0000256" key="7">
    <source>
        <dbReference type="SAM" id="Phobius"/>
    </source>
</evidence>
<gene>
    <name evidence="9" type="ORF">B7C51_23955</name>
</gene>
<feature type="transmembrane region" description="Helical" evidence="7">
    <location>
        <begin position="77"/>
        <end position="94"/>
    </location>
</feature>
<feature type="transmembrane region" description="Helical" evidence="7">
    <location>
        <begin position="308"/>
        <end position="333"/>
    </location>
</feature>
<comment type="subcellular location">
    <subcellularLocation>
        <location evidence="1">Cell membrane</location>
        <topology evidence="1">Multi-pass membrane protein</topology>
    </subcellularLocation>
</comment>
<dbReference type="Pfam" id="PF05977">
    <property type="entry name" value="MFS_3"/>
    <property type="match status" value="1"/>
</dbReference>
<feature type="transmembrane region" description="Helical" evidence="7">
    <location>
        <begin position="12"/>
        <end position="38"/>
    </location>
</feature>
<dbReference type="PROSITE" id="PS50850">
    <property type="entry name" value="MFS"/>
    <property type="match status" value="1"/>
</dbReference>
<keyword evidence="3" id="KW-1003">Cell membrane</keyword>
<feature type="transmembrane region" description="Helical" evidence="7">
    <location>
        <begin position="285"/>
        <end position="302"/>
    </location>
</feature>
<organism evidence="9 10">
    <name type="scientific">Paenibacillus larvae subsp. pulvifaciens</name>
    <dbReference type="NCBI Taxonomy" id="1477"/>
    <lineage>
        <taxon>Bacteria</taxon>
        <taxon>Bacillati</taxon>
        <taxon>Bacillota</taxon>
        <taxon>Bacilli</taxon>
        <taxon>Bacillales</taxon>
        <taxon>Paenibacillaceae</taxon>
        <taxon>Paenibacillus</taxon>
    </lineage>
</organism>
<dbReference type="CDD" id="cd06173">
    <property type="entry name" value="MFS_MefA_like"/>
    <property type="match status" value="1"/>
</dbReference>
<protein>
    <recommendedName>
        <fullName evidence="8">Major facilitator superfamily (MFS) profile domain-containing protein</fullName>
    </recommendedName>
</protein>
<evidence type="ECO:0000256" key="2">
    <source>
        <dbReference type="ARBA" id="ARBA00022448"/>
    </source>
</evidence>
<dbReference type="InterPro" id="IPR020846">
    <property type="entry name" value="MFS_dom"/>
</dbReference>